<evidence type="ECO:0000256" key="5">
    <source>
        <dbReference type="ARBA" id="ARBA00038359"/>
    </source>
</evidence>
<evidence type="ECO:0000256" key="6">
    <source>
        <dbReference type="SAM" id="Phobius"/>
    </source>
</evidence>
<feature type="transmembrane region" description="Helical" evidence="6">
    <location>
        <begin position="242"/>
        <end position="266"/>
    </location>
</feature>
<keyword evidence="2 6" id="KW-0812">Transmembrane</keyword>
<evidence type="ECO:0000256" key="1">
    <source>
        <dbReference type="ARBA" id="ARBA00004141"/>
    </source>
</evidence>
<comment type="subcellular location">
    <subcellularLocation>
        <location evidence="1">Membrane</location>
        <topology evidence="1">Multi-pass membrane protein</topology>
    </subcellularLocation>
</comment>
<dbReference type="PANTHER" id="PTHR33048:SF47">
    <property type="entry name" value="INTEGRAL MEMBRANE PROTEIN-RELATED"/>
    <property type="match status" value="1"/>
</dbReference>
<feature type="non-terminal residue" evidence="8">
    <location>
        <position position="1"/>
    </location>
</feature>
<reference evidence="8 9" key="1">
    <citation type="submission" date="2016-10" db="EMBL/GenBank/DDBJ databases">
        <title>Draft genome sequence of Coniochaeta ligniaria NRRL30616, a lignocellulolytic fungus for bioabatement of inhibitors in plant biomass hydrolysates.</title>
        <authorList>
            <consortium name="DOE Joint Genome Institute"/>
            <person name="Jimenez D.J."/>
            <person name="Hector R.E."/>
            <person name="Riley R."/>
            <person name="Sun H."/>
            <person name="Grigoriev I.V."/>
            <person name="Van Elsas J.D."/>
            <person name="Nichols N.N."/>
        </authorList>
    </citation>
    <scope>NUCLEOTIDE SEQUENCE [LARGE SCALE GENOMIC DNA]</scope>
    <source>
        <strain evidence="8 9">NRRL 30616</strain>
    </source>
</reference>
<feature type="domain" description="Rhodopsin" evidence="7">
    <location>
        <begin position="28"/>
        <end position="270"/>
    </location>
</feature>
<keyword evidence="3 6" id="KW-1133">Transmembrane helix</keyword>
<feature type="transmembrane region" description="Helical" evidence="6">
    <location>
        <begin position="44"/>
        <end position="66"/>
    </location>
</feature>
<dbReference type="Pfam" id="PF20684">
    <property type="entry name" value="Fung_rhodopsin"/>
    <property type="match status" value="1"/>
</dbReference>
<feature type="transmembrane region" description="Helical" evidence="6">
    <location>
        <begin position="171"/>
        <end position="195"/>
    </location>
</feature>
<evidence type="ECO:0000313" key="9">
    <source>
        <dbReference type="Proteomes" id="UP000182658"/>
    </source>
</evidence>
<dbReference type="EMBL" id="KV875096">
    <property type="protein sequence ID" value="OIW30923.1"/>
    <property type="molecule type" value="Genomic_DNA"/>
</dbReference>
<sequence>AYPYSSLQVLSFALTVVSTALAIIACSLRMYSRSLTRSFGIDDWMICTATLFTINQCWSSSLVIHYEYIGVHAADIPVHDEAKALLYSWLAVVFYTPILSLVKTSILGFLLRLGGKQRRGVRIAIYTLITLNTLQIIAVLAVTIFQCTPVNLVWSTPSSAREGLRCINPGVLVLSVASWNILTDILVVALPYRIFFDIKTNKRMRNALIGVFMLGIVVTVFSIVRLYYMYRIFFTVSPDPTYSLGYILSAIESNLAIIASSIPALWPLARLWFPCMDSKLGINHHY</sequence>
<dbReference type="OrthoDB" id="5283415at2759"/>
<feature type="transmembrane region" description="Helical" evidence="6">
    <location>
        <begin position="86"/>
        <end position="111"/>
    </location>
</feature>
<proteinExistence type="inferred from homology"/>
<organism evidence="8 9">
    <name type="scientific">Coniochaeta ligniaria NRRL 30616</name>
    <dbReference type="NCBI Taxonomy" id="1408157"/>
    <lineage>
        <taxon>Eukaryota</taxon>
        <taxon>Fungi</taxon>
        <taxon>Dikarya</taxon>
        <taxon>Ascomycota</taxon>
        <taxon>Pezizomycotina</taxon>
        <taxon>Sordariomycetes</taxon>
        <taxon>Sordariomycetidae</taxon>
        <taxon>Coniochaetales</taxon>
        <taxon>Coniochaetaceae</taxon>
        <taxon>Coniochaeta</taxon>
    </lineage>
</organism>
<evidence type="ECO:0000313" key="8">
    <source>
        <dbReference type="EMBL" id="OIW30923.1"/>
    </source>
</evidence>
<feature type="transmembrane region" description="Helical" evidence="6">
    <location>
        <begin position="207"/>
        <end position="230"/>
    </location>
</feature>
<dbReference type="InterPro" id="IPR049326">
    <property type="entry name" value="Rhodopsin_dom_fungi"/>
</dbReference>
<evidence type="ECO:0000256" key="2">
    <source>
        <dbReference type="ARBA" id="ARBA00022692"/>
    </source>
</evidence>
<gene>
    <name evidence="8" type="ORF">CONLIGDRAFT_564294</name>
</gene>
<feature type="transmembrane region" description="Helical" evidence="6">
    <location>
        <begin position="123"/>
        <end position="145"/>
    </location>
</feature>
<evidence type="ECO:0000256" key="3">
    <source>
        <dbReference type="ARBA" id="ARBA00022989"/>
    </source>
</evidence>
<keyword evidence="4 6" id="KW-0472">Membrane</keyword>
<dbReference type="InterPro" id="IPR052337">
    <property type="entry name" value="SAT4-like"/>
</dbReference>
<dbReference type="AlphaFoldDB" id="A0A1J7IUR8"/>
<dbReference type="PANTHER" id="PTHR33048">
    <property type="entry name" value="PTH11-LIKE INTEGRAL MEMBRANE PROTEIN (AFU_ORTHOLOGUE AFUA_5G11245)"/>
    <property type="match status" value="1"/>
</dbReference>
<evidence type="ECO:0000259" key="7">
    <source>
        <dbReference type="Pfam" id="PF20684"/>
    </source>
</evidence>
<feature type="transmembrane region" description="Helical" evidence="6">
    <location>
        <begin position="12"/>
        <end position="32"/>
    </location>
</feature>
<evidence type="ECO:0000256" key="4">
    <source>
        <dbReference type="ARBA" id="ARBA00023136"/>
    </source>
</evidence>
<protein>
    <recommendedName>
        <fullName evidence="7">Rhodopsin domain-containing protein</fullName>
    </recommendedName>
</protein>
<accession>A0A1J7IUR8</accession>
<dbReference type="Proteomes" id="UP000182658">
    <property type="component" value="Unassembled WGS sequence"/>
</dbReference>
<keyword evidence="9" id="KW-1185">Reference proteome</keyword>
<dbReference type="InParanoid" id="A0A1J7IUR8"/>
<name>A0A1J7IUR8_9PEZI</name>
<dbReference type="GO" id="GO:0016020">
    <property type="term" value="C:membrane"/>
    <property type="evidence" value="ECO:0007669"/>
    <property type="project" value="UniProtKB-SubCell"/>
</dbReference>
<comment type="similarity">
    <text evidence="5">Belongs to the SAT4 family.</text>
</comment>
<feature type="non-terminal residue" evidence="8">
    <location>
        <position position="286"/>
    </location>
</feature>